<name>A0AAD3P427_9RHOB</name>
<dbReference type="EMBL" id="BSFH01000097">
    <property type="protein sequence ID" value="GLK66003.1"/>
    <property type="molecule type" value="Genomic_DNA"/>
</dbReference>
<keyword evidence="3" id="KW-1185">Reference proteome</keyword>
<dbReference type="Proteomes" id="UP001143349">
    <property type="component" value="Unassembled WGS sequence"/>
</dbReference>
<feature type="compositionally biased region" description="Low complexity" evidence="1">
    <location>
        <begin position="71"/>
        <end position="90"/>
    </location>
</feature>
<feature type="compositionally biased region" description="Basic and acidic residues" evidence="1">
    <location>
        <begin position="1"/>
        <end position="69"/>
    </location>
</feature>
<feature type="region of interest" description="Disordered" evidence="1">
    <location>
        <begin position="1"/>
        <end position="90"/>
    </location>
</feature>
<protein>
    <submittedName>
        <fullName evidence="2">Uncharacterized protein</fullName>
    </submittedName>
</protein>
<gene>
    <name evidence="2" type="ORF">GCM10017635_34800</name>
</gene>
<reference evidence="2" key="2">
    <citation type="submission" date="2023-01" db="EMBL/GenBank/DDBJ databases">
        <authorList>
            <person name="Sun Q."/>
            <person name="Evtushenko L."/>
        </authorList>
    </citation>
    <scope>NUCLEOTIDE SEQUENCE</scope>
    <source>
        <strain evidence="2">VKM B-2222</strain>
    </source>
</reference>
<proteinExistence type="predicted"/>
<sequence length="450" mass="49267">MTSNDKDKDDKKAKGDAAARAAERAARQAANKAEREARRAARQAERAAHRAQSEQAPEKPGDRTQDKPRGKATGKAAAKASGKLPAQPVAGAAPKAATSLPSSVAPLLVSPESAAELVAKSGTPPFNILVIGQGRRLGSEAALFAASLRRNAPDWRGRLIVAEPKPEGPWAGTDTQIPTLQRAAIAAFGAEILPFTAQHFGAGYPYGNKIEALSLLPAGEPFMFFDSDTLITGPLDRMEIDFSRPSASMRRTGTWPEPPLYGPGYGDIWKSLYDRFGLDYESSLDKSQPDEYWERYLYFNAGWFFGNDPQEFGRRFLDWSLAIRNEPGDALACQSLDPWLDQITLPLVIHSLGGGRPGPELAGLDGWASCHYRNLSLLYARESDEVVALIEDLAADYRISTFLAEDEAAKQLIIEGKGRSSVRPLFGDNGSEWPEKKIRQTLRRADLWFR</sequence>
<accession>A0AAD3P427</accession>
<evidence type="ECO:0000313" key="2">
    <source>
        <dbReference type="EMBL" id="GLK66003.1"/>
    </source>
</evidence>
<reference evidence="2" key="1">
    <citation type="journal article" date="2014" name="Int. J. Syst. Evol. Microbiol.">
        <title>Complete genome sequence of Corynebacterium casei LMG S-19264T (=DSM 44701T), isolated from a smear-ripened cheese.</title>
        <authorList>
            <consortium name="US DOE Joint Genome Institute (JGI-PGF)"/>
            <person name="Walter F."/>
            <person name="Albersmeier A."/>
            <person name="Kalinowski J."/>
            <person name="Ruckert C."/>
        </authorList>
    </citation>
    <scope>NUCLEOTIDE SEQUENCE</scope>
    <source>
        <strain evidence="2">VKM B-2222</strain>
    </source>
</reference>
<evidence type="ECO:0000313" key="3">
    <source>
        <dbReference type="Proteomes" id="UP001143349"/>
    </source>
</evidence>
<organism evidence="2 3">
    <name type="scientific">Paracoccus kondratievae</name>
    <dbReference type="NCBI Taxonomy" id="135740"/>
    <lineage>
        <taxon>Bacteria</taxon>
        <taxon>Pseudomonadati</taxon>
        <taxon>Pseudomonadota</taxon>
        <taxon>Alphaproteobacteria</taxon>
        <taxon>Rhodobacterales</taxon>
        <taxon>Paracoccaceae</taxon>
        <taxon>Paracoccus</taxon>
    </lineage>
</organism>
<evidence type="ECO:0000256" key="1">
    <source>
        <dbReference type="SAM" id="MobiDB-lite"/>
    </source>
</evidence>
<dbReference type="RefSeq" id="WP_271180301.1">
    <property type="nucleotide sequence ID" value="NZ_BSFH01000097.1"/>
</dbReference>
<dbReference type="AlphaFoldDB" id="A0AAD3P427"/>
<comment type="caution">
    <text evidence="2">The sequence shown here is derived from an EMBL/GenBank/DDBJ whole genome shotgun (WGS) entry which is preliminary data.</text>
</comment>